<keyword evidence="6" id="KW-1185">Reference proteome</keyword>
<dbReference type="GO" id="GO:0008270">
    <property type="term" value="F:zinc ion binding"/>
    <property type="evidence" value="ECO:0007669"/>
    <property type="project" value="InterPro"/>
</dbReference>
<dbReference type="InterPro" id="IPR036864">
    <property type="entry name" value="Zn2-C6_fun-type_DNA-bd_sf"/>
</dbReference>
<feature type="compositionally biased region" description="Polar residues" evidence="3">
    <location>
        <begin position="847"/>
        <end position="859"/>
    </location>
</feature>
<gene>
    <name evidence="5" type="ORF">BP6252_03910</name>
</gene>
<dbReference type="PANTHER" id="PTHR46910">
    <property type="entry name" value="TRANSCRIPTION FACTOR PDR1"/>
    <property type="match status" value="1"/>
</dbReference>
<feature type="compositionally biased region" description="Polar residues" evidence="3">
    <location>
        <begin position="819"/>
        <end position="839"/>
    </location>
</feature>
<feature type="region of interest" description="Disordered" evidence="3">
    <location>
        <begin position="88"/>
        <end position="144"/>
    </location>
</feature>
<dbReference type="Proteomes" id="UP000256645">
    <property type="component" value="Unassembled WGS sequence"/>
</dbReference>
<feature type="region of interest" description="Disordered" evidence="3">
    <location>
        <begin position="786"/>
        <end position="862"/>
    </location>
</feature>
<dbReference type="SUPFAM" id="SSF57701">
    <property type="entry name" value="Zn2/Cys6 DNA-binding domain"/>
    <property type="match status" value="1"/>
</dbReference>
<sequence>MSTGGSHASSLDHQHPPQRSYNNRCTPFPLPSHAKPTAYHGGDRGFEDAGADDQEGAVQVQPRPQSLDIAHLDFSSTSSRYTARPVADYPQSHAPSRSQSESQSSFHSSPAMPAKRKSSADLHSSASKQQKTEHVKECSRTVKKRLQNSNRTGQACDRCKVRKIRCDGLSGACSNCLQNGNECMVTDRSTGEAYRRGYVQELEEEREILRQQVQDLEERLVRHGLEPQTYNKYDATSTSDHEDSPSTLTNPEPTPNQLSQNSIEAKDPPKDLPAFRASCRGDNYLGVSPGGSLRLSSIRGTALSILGMDIDIADFQSKDMDEPDPLALQPRLYNKSYQAFLQSSLGVNQKIDNLELPKREVGMTYIEWYFGAIAPYIPFLHKPTIVKLAARMYDDPSFVPTAAETVIVHMIMAVICFQFGTRNSETPSESEKKNNQSNFHYHFCLSKFYDLVSSHTFQDVQALTLICAHQRNFPKPGASWIMTQTTMALAIELGLHRSAKRWASCSMPSALEVEMRKRTFWSLLAIDITLSGKLGRPMTFRTEDFDVELPEPIDDELLSENGLDESRPGKCGHLVGIAAYRILPLFNELYNTIYAVRRRPDLYESQVLRLEALLKKWQEELPEELVNGDAGVGVSDGQVFALYTQVWALEFRLLLRHPSVSQTKDQEFEAANLRICVETSRRMLIVVKALGEHKSLDTTWYNSTVYVMAITTTLFDQFQKRGESSAADLASVKGEMNMWLDIMGDVGKLLGSGTRLRDAVRVVIEGTLALLDKRVLPARLPTLPASSQYMDSDNIKNEPDSEGSMSSTADPSPAFNGFSFGSDSQGTGFMGQGQLTHQPASYPPQPQYNAYSDSSQPPINQYLDYQATDSSGQADPQMMHAFSQAPPPQYSYQTDNSPASMPAAWQHYTSTMAGTFNSVPEIPPQPQLQMHPRPQLPAQRQNSIVAISPTNHGHAMVQNHMGDMGDMGMQHMGQGTPMNHSWPLNLFDMPPGDGH</sequence>
<keyword evidence="2" id="KW-0539">Nucleus</keyword>
<feature type="compositionally biased region" description="Low complexity" evidence="3">
    <location>
        <begin position="92"/>
        <end position="111"/>
    </location>
</feature>
<dbReference type="AlphaFoldDB" id="A0A3D8SAH4"/>
<dbReference type="InterPro" id="IPR001138">
    <property type="entry name" value="Zn2Cys6_DnaBD"/>
</dbReference>
<evidence type="ECO:0000313" key="5">
    <source>
        <dbReference type="EMBL" id="RDW82798.1"/>
    </source>
</evidence>
<feature type="region of interest" description="Disordered" evidence="3">
    <location>
        <begin position="1"/>
        <end position="68"/>
    </location>
</feature>
<protein>
    <recommendedName>
        <fullName evidence="4">Zn(2)-C6 fungal-type domain-containing protein</fullName>
    </recommendedName>
</protein>
<feature type="compositionally biased region" description="Polar residues" evidence="3">
    <location>
        <begin position="245"/>
        <end position="263"/>
    </location>
</feature>
<feature type="domain" description="Zn(2)-C6 fungal-type" evidence="4">
    <location>
        <begin position="155"/>
        <end position="185"/>
    </location>
</feature>
<evidence type="ECO:0000313" key="6">
    <source>
        <dbReference type="Proteomes" id="UP000256645"/>
    </source>
</evidence>
<evidence type="ECO:0000259" key="4">
    <source>
        <dbReference type="PROSITE" id="PS50048"/>
    </source>
</evidence>
<keyword evidence="1" id="KW-0479">Metal-binding</keyword>
<dbReference type="GO" id="GO:0006351">
    <property type="term" value="P:DNA-templated transcription"/>
    <property type="evidence" value="ECO:0007669"/>
    <property type="project" value="InterPro"/>
</dbReference>
<dbReference type="PROSITE" id="PS00463">
    <property type="entry name" value="ZN2_CY6_FUNGAL_1"/>
    <property type="match status" value="1"/>
</dbReference>
<accession>A0A3D8SAH4</accession>
<dbReference type="Pfam" id="PF04082">
    <property type="entry name" value="Fungal_trans"/>
    <property type="match status" value="1"/>
</dbReference>
<dbReference type="Pfam" id="PF00172">
    <property type="entry name" value="Zn_clus"/>
    <property type="match status" value="1"/>
</dbReference>
<dbReference type="PANTHER" id="PTHR46910:SF4">
    <property type="entry name" value="ZN(2)-C6 FUNGAL-TYPE DOMAIN-CONTAINING PROTEIN"/>
    <property type="match status" value="1"/>
</dbReference>
<dbReference type="InterPro" id="IPR050987">
    <property type="entry name" value="AtrR-like"/>
</dbReference>
<dbReference type="InterPro" id="IPR007219">
    <property type="entry name" value="XnlR_reg_dom"/>
</dbReference>
<comment type="caution">
    <text evidence="5">The sequence shown here is derived from an EMBL/GenBank/DDBJ whole genome shotgun (WGS) entry which is preliminary data.</text>
</comment>
<dbReference type="PROSITE" id="PS50048">
    <property type="entry name" value="ZN2_CY6_FUNGAL_2"/>
    <property type="match status" value="1"/>
</dbReference>
<dbReference type="STRING" id="1849047.A0A3D8SAH4"/>
<feature type="compositionally biased region" description="Basic and acidic residues" evidence="3">
    <location>
        <begin position="130"/>
        <end position="140"/>
    </location>
</feature>
<evidence type="ECO:0000256" key="3">
    <source>
        <dbReference type="SAM" id="MobiDB-lite"/>
    </source>
</evidence>
<evidence type="ECO:0000256" key="1">
    <source>
        <dbReference type="ARBA" id="ARBA00022723"/>
    </source>
</evidence>
<dbReference type="CDD" id="cd12148">
    <property type="entry name" value="fungal_TF_MHR"/>
    <property type="match status" value="1"/>
</dbReference>
<dbReference type="Gene3D" id="4.10.240.10">
    <property type="entry name" value="Zn(2)-C6 fungal-type DNA-binding domain"/>
    <property type="match status" value="1"/>
</dbReference>
<organism evidence="5 6">
    <name type="scientific">Coleophoma cylindrospora</name>
    <dbReference type="NCBI Taxonomy" id="1849047"/>
    <lineage>
        <taxon>Eukaryota</taxon>
        <taxon>Fungi</taxon>
        <taxon>Dikarya</taxon>
        <taxon>Ascomycota</taxon>
        <taxon>Pezizomycotina</taxon>
        <taxon>Leotiomycetes</taxon>
        <taxon>Helotiales</taxon>
        <taxon>Dermateaceae</taxon>
        <taxon>Coleophoma</taxon>
    </lineage>
</organism>
<feature type="region of interest" description="Disordered" evidence="3">
    <location>
        <begin position="220"/>
        <end position="275"/>
    </location>
</feature>
<dbReference type="OrthoDB" id="4456959at2759"/>
<dbReference type="GO" id="GO:0003677">
    <property type="term" value="F:DNA binding"/>
    <property type="evidence" value="ECO:0007669"/>
    <property type="project" value="InterPro"/>
</dbReference>
<name>A0A3D8SAH4_9HELO</name>
<feature type="compositionally biased region" description="Polar residues" evidence="3">
    <location>
        <begin position="228"/>
        <end position="238"/>
    </location>
</feature>
<dbReference type="GO" id="GO:0000981">
    <property type="term" value="F:DNA-binding transcription factor activity, RNA polymerase II-specific"/>
    <property type="evidence" value="ECO:0007669"/>
    <property type="project" value="InterPro"/>
</dbReference>
<dbReference type="SMART" id="SM00066">
    <property type="entry name" value="GAL4"/>
    <property type="match status" value="1"/>
</dbReference>
<dbReference type="EMBL" id="PDLM01000003">
    <property type="protein sequence ID" value="RDW82798.1"/>
    <property type="molecule type" value="Genomic_DNA"/>
</dbReference>
<evidence type="ECO:0000256" key="2">
    <source>
        <dbReference type="ARBA" id="ARBA00023242"/>
    </source>
</evidence>
<dbReference type="CDD" id="cd00067">
    <property type="entry name" value="GAL4"/>
    <property type="match status" value="1"/>
</dbReference>
<reference evidence="5 6" key="1">
    <citation type="journal article" date="2018" name="IMA Fungus">
        <title>IMA Genome-F 9: Draft genome sequence of Annulohypoxylon stygium, Aspergillus mulundensis, Berkeleyomyces basicola (syn. Thielaviopsis basicola), Ceratocystis smalleyi, two Cercospora beticola strains, Coleophoma cylindrospora, Fusarium fracticaudum, Phialophora cf. hyalina, and Morchella septimelata.</title>
        <authorList>
            <person name="Wingfield B.D."/>
            <person name="Bills G.F."/>
            <person name="Dong Y."/>
            <person name="Huang W."/>
            <person name="Nel W.J."/>
            <person name="Swalarsk-Parry B.S."/>
            <person name="Vaghefi N."/>
            <person name="Wilken P.M."/>
            <person name="An Z."/>
            <person name="de Beer Z.W."/>
            <person name="De Vos L."/>
            <person name="Chen L."/>
            <person name="Duong T.A."/>
            <person name="Gao Y."/>
            <person name="Hammerbacher A."/>
            <person name="Kikkert J.R."/>
            <person name="Li Y."/>
            <person name="Li H."/>
            <person name="Li K."/>
            <person name="Li Q."/>
            <person name="Liu X."/>
            <person name="Ma X."/>
            <person name="Naidoo K."/>
            <person name="Pethybridge S.J."/>
            <person name="Sun J."/>
            <person name="Steenkamp E.T."/>
            <person name="van der Nest M.A."/>
            <person name="van Wyk S."/>
            <person name="Wingfield M.J."/>
            <person name="Xiong C."/>
            <person name="Yue Q."/>
            <person name="Zhang X."/>
        </authorList>
    </citation>
    <scope>NUCLEOTIDE SEQUENCE [LARGE SCALE GENOMIC DNA]</scope>
    <source>
        <strain evidence="5 6">BP6252</strain>
    </source>
</reference>
<feature type="compositionally biased region" description="Polar residues" evidence="3">
    <location>
        <begin position="16"/>
        <end position="25"/>
    </location>
</feature>
<proteinExistence type="predicted"/>
<dbReference type="SMART" id="SM00906">
    <property type="entry name" value="Fungal_trans"/>
    <property type="match status" value="1"/>
</dbReference>